<keyword evidence="4" id="KW-1185">Reference proteome</keyword>
<feature type="transmembrane region" description="Helical" evidence="1">
    <location>
        <begin position="36"/>
        <end position="52"/>
    </location>
</feature>
<dbReference type="RefSeq" id="WP_184178277.1">
    <property type="nucleotide sequence ID" value="NZ_JACHGF010000011.1"/>
</dbReference>
<dbReference type="NCBIfam" id="NF047864">
    <property type="entry name" value="CBU_0592_membra"/>
    <property type="match status" value="1"/>
</dbReference>
<name>A0A840U4Q0_9BACT</name>
<dbReference type="Proteomes" id="UP000557307">
    <property type="component" value="Unassembled WGS sequence"/>
</dbReference>
<feature type="transmembrane region" description="Helical" evidence="1">
    <location>
        <begin position="6"/>
        <end position="24"/>
    </location>
</feature>
<dbReference type="AlphaFoldDB" id="A0A840U4Q0"/>
<evidence type="ECO:0000313" key="4">
    <source>
        <dbReference type="Proteomes" id="UP000557307"/>
    </source>
</evidence>
<evidence type="ECO:0000256" key="1">
    <source>
        <dbReference type="SAM" id="Phobius"/>
    </source>
</evidence>
<keyword evidence="1" id="KW-0812">Transmembrane</keyword>
<proteinExistence type="predicted"/>
<keyword evidence="1" id="KW-0472">Membrane</keyword>
<comment type="caution">
    <text evidence="3">The sequence shown here is derived from an EMBL/GenBank/DDBJ whole genome shotgun (WGS) entry which is preliminary data.</text>
</comment>
<feature type="transmembrane region" description="Helical" evidence="1">
    <location>
        <begin position="58"/>
        <end position="76"/>
    </location>
</feature>
<gene>
    <name evidence="3" type="ORF">HNQ92_004960</name>
</gene>
<reference evidence="3 4" key="1">
    <citation type="submission" date="2020-08" db="EMBL/GenBank/DDBJ databases">
        <title>Genomic Encyclopedia of Type Strains, Phase IV (KMG-IV): sequencing the most valuable type-strain genomes for metagenomic binning, comparative biology and taxonomic classification.</title>
        <authorList>
            <person name="Goeker M."/>
        </authorList>
    </citation>
    <scope>NUCLEOTIDE SEQUENCE [LARGE SCALE GENOMIC DNA]</scope>
    <source>
        <strain evidence="3 4">DSM 105074</strain>
    </source>
</reference>
<evidence type="ECO:0000259" key="2">
    <source>
        <dbReference type="Pfam" id="PF26604"/>
    </source>
</evidence>
<accession>A0A840U4Q0</accession>
<dbReference type="Pfam" id="PF26604">
    <property type="entry name" value="CBU_0592"/>
    <property type="match status" value="1"/>
</dbReference>
<dbReference type="EMBL" id="JACHGF010000011">
    <property type="protein sequence ID" value="MBB5286799.1"/>
    <property type="molecule type" value="Genomic_DNA"/>
</dbReference>
<feature type="domain" description="CBU-0592-like" evidence="2">
    <location>
        <begin position="8"/>
        <end position="78"/>
    </location>
</feature>
<evidence type="ECO:0000313" key="3">
    <source>
        <dbReference type="EMBL" id="MBB5286799.1"/>
    </source>
</evidence>
<protein>
    <recommendedName>
        <fullName evidence="2">CBU-0592-like domain-containing protein</fullName>
    </recommendedName>
</protein>
<keyword evidence="1" id="KW-1133">Transmembrane helix</keyword>
<organism evidence="3 4">
    <name type="scientific">Rhabdobacter roseus</name>
    <dbReference type="NCBI Taxonomy" id="1655419"/>
    <lineage>
        <taxon>Bacteria</taxon>
        <taxon>Pseudomonadati</taxon>
        <taxon>Bacteroidota</taxon>
        <taxon>Cytophagia</taxon>
        <taxon>Cytophagales</taxon>
        <taxon>Cytophagaceae</taxon>
        <taxon>Rhabdobacter</taxon>
    </lineage>
</organism>
<sequence length="91" mass="10093">MSNPIWVEVVGWLGSLLVVAAYALNIMGRLRADAPFYLWANIVGSIGLIINTAYVGAYPSACVNVIWVVIGVWGITKQRRVLFKRIKTDRS</sequence>
<dbReference type="InterPro" id="IPR058058">
    <property type="entry name" value="CBU_0592-like"/>
</dbReference>